<reference evidence="2 3" key="1">
    <citation type="journal article" date="2016" name="Int. J. Syst. Evol. Microbiol.">
        <title>Desulfotomaculum ferrireducens sp. nov., a moderately thermophilic sulfate-reducing and dissimilatory Fe(III)-reducing bacterium isolated from compost.</title>
        <authorList>
            <person name="Yang G."/>
            <person name="Guo J."/>
            <person name="Zhuang L."/>
            <person name="Yuan Y."/>
            <person name="Zhou S."/>
        </authorList>
    </citation>
    <scope>NUCLEOTIDE SEQUENCE [LARGE SCALE GENOMIC DNA]</scope>
    <source>
        <strain evidence="2 3">GSS09</strain>
    </source>
</reference>
<keyword evidence="1" id="KW-0812">Transmembrane</keyword>
<dbReference type="AlphaFoldDB" id="A0A1S6IZR4"/>
<evidence type="ECO:0000256" key="1">
    <source>
        <dbReference type="SAM" id="Phobius"/>
    </source>
</evidence>
<evidence type="ECO:0000313" key="2">
    <source>
        <dbReference type="EMBL" id="AQS60258.1"/>
    </source>
</evidence>
<organism evidence="2 3">
    <name type="scientific">Desulforamulus ferrireducens</name>
    <dbReference type="NCBI Taxonomy" id="1833852"/>
    <lineage>
        <taxon>Bacteria</taxon>
        <taxon>Bacillati</taxon>
        <taxon>Bacillota</taxon>
        <taxon>Clostridia</taxon>
        <taxon>Eubacteriales</taxon>
        <taxon>Peptococcaceae</taxon>
        <taxon>Desulforamulus</taxon>
    </lineage>
</organism>
<protein>
    <submittedName>
        <fullName evidence="2">Uncharacterized protein</fullName>
    </submittedName>
</protein>
<evidence type="ECO:0000313" key="3">
    <source>
        <dbReference type="Proteomes" id="UP000189464"/>
    </source>
</evidence>
<dbReference type="Proteomes" id="UP000189464">
    <property type="component" value="Chromosome"/>
</dbReference>
<keyword evidence="1" id="KW-0472">Membrane</keyword>
<accession>A0A1S6IZR4</accession>
<sequence>MFLLSFTGGIFFCRLICNRRREWPDPRRRNTKRPEFPANFTLAQVVTLINCFWYFYTFGRQKERQTCRALILGAGLTVFEKGTHVW</sequence>
<gene>
    <name evidence="2" type="ORF">B0537_14950</name>
</gene>
<dbReference type="EMBL" id="CP019698">
    <property type="protein sequence ID" value="AQS60258.1"/>
    <property type="molecule type" value="Genomic_DNA"/>
</dbReference>
<keyword evidence="1" id="KW-1133">Transmembrane helix</keyword>
<feature type="transmembrane region" description="Helical" evidence="1">
    <location>
        <begin position="36"/>
        <end position="56"/>
    </location>
</feature>
<proteinExistence type="predicted"/>
<dbReference type="KEGG" id="dfg:B0537_14950"/>
<name>A0A1S6IZR4_9FIRM</name>
<keyword evidence="3" id="KW-1185">Reference proteome</keyword>
<dbReference type="STRING" id="1833852.B0537_14950"/>
<dbReference type="RefSeq" id="WP_077715289.1">
    <property type="nucleotide sequence ID" value="NZ_CP019698.1"/>
</dbReference>